<accession>A0A453EFR1</accession>
<organism evidence="16 17">
    <name type="scientific">Aegilops tauschii subsp. strangulata</name>
    <name type="common">Goatgrass</name>
    <dbReference type="NCBI Taxonomy" id="200361"/>
    <lineage>
        <taxon>Eukaryota</taxon>
        <taxon>Viridiplantae</taxon>
        <taxon>Streptophyta</taxon>
        <taxon>Embryophyta</taxon>
        <taxon>Tracheophyta</taxon>
        <taxon>Spermatophyta</taxon>
        <taxon>Magnoliopsida</taxon>
        <taxon>Liliopsida</taxon>
        <taxon>Poales</taxon>
        <taxon>Poaceae</taxon>
        <taxon>BOP clade</taxon>
        <taxon>Pooideae</taxon>
        <taxon>Triticodae</taxon>
        <taxon>Triticeae</taxon>
        <taxon>Triticinae</taxon>
        <taxon>Aegilops</taxon>
    </lineage>
</organism>
<dbReference type="GO" id="GO:0030245">
    <property type="term" value="P:cellulose catabolic process"/>
    <property type="evidence" value="ECO:0007669"/>
    <property type="project" value="UniProtKB-KW"/>
</dbReference>
<comment type="similarity">
    <text evidence="3 12 13">Belongs to the glycosyl hydrolase 9 (cellulase E) family.</text>
</comment>
<keyword evidence="11 12" id="KW-0624">Polysaccharide degradation</keyword>
<dbReference type="Pfam" id="PF09478">
    <property type="entry name" value="CBM49"/>
    <property type="match status" value="1"/>
</dbReference>
<dbReference type="EC" id="3.2.1.4" evidence="13"/>
<keyword evidence="17" id="KW-1185">Reference proteome</keyword>
<dbReference type="PROSITE" id="PS00592">
    <property type="entry name" value="GH9_2"/>
    <property type="match status" value="1"/>
</dbReference>
<dbReference type="GO" id="GO:0008810">
    <property type="term" value="F:cellulase activity"/>
    <property type="evidence" value="ECO:0007669"/>
    <property type="project" value="UniProtKB-EC"/>
</dbReference>
<dbReference type="InterPro" id="IPR012341">
    <property type="entry name" value="6hp_glycosidase-like_sf"/>
</dbReference>
<dbReference type="InterPro" id="IPR019028">
    <property type="entry name" value="CBM_49"/>
</dbReference>
<dbReference type="EnsemblPlants" id="AET3Gv20326400.5">
    <property type="protein sequence ID" value="AET3Gv20326400.5"/>
    <property type="gene ID" value="AET3Gv20326400"/>
</dbReference>
<evidence type="ECO:0000259" key="15">
    <source>
        <dbReference type="Pfam" id="PF09478"/>
    </source>
</evidence>
<evidence type="ECO:0000256" key="2">
    <source>
        <dbReference type="ARBA" id="ARBA00004613"/>
    </source>
</evidence>
<evidence type="ECO:0000256" key="5">
    <source>
        <dbReference type="ARBA" id="ARBA00022729"/>
    </source>
</evidence>
<comment type="catalytic activity">
    <reaction evidence="1 13">
        <text>Endohydrolysis of (1-&gt;4)-beta-D-glucosidic linkages in cellulose, lichenin and cereal beta-D-glucans.</text>
        <dbReference type="EC" id="3.2.1.4"/>
    </reaction>
</comment>
<evidence type="ECO:0000313" key="16">
    <source>
        <dbReference type="EnsemblPlants" id="AET3Gv20326400.5"/>
    </source>
</evidence>
<dbReference type="Pfam" id="PF00759">
    <property type="entry name" value="Glyco_hydro_9"/>
    <property type="match status" value="1"/>
</dbReference>
<evidence type="ECO:0000256" key="3">
    <source>
        <dbReference type="ARBA" id="ARBA00007072"/>
    </source>
</evidence>
<evidence type="ECO:0000256" key="10">
    <source>
        <dbReference type="ARBA" id="ARBA00023295"/>
    </source>
</evidence>
<feature type="signal peptide" evidence="13">
    <location>
        <begin position="1"/>
        <end position="19"/>
    </location>
</feature>
<dbReference type="GO" id="GO:0030246">
    <property type="term" value="F:carbohydrate binding"/>
    <property type="evidence" value="ECO:0007669"/>
    <property type="project" value="InterPro"/>
</dbReference>
<dbReference type="Gramene" id="AET3Gv20326400.5">
    <property type="protein sequence ID" value="AET3Gv20326400.5"/>
    <property type="gene ID" value="AET3Gv20326400"/>
</dbReference>
<keyword evidence="4" id="KW-0964">Secreted</keyword>
<dbReference type="PANTHER" id="PTHR22298">
    <property type="entry name" value="ENDO-1,4-BETA-GLUCANASE"/>
    <property type="match status" value="1"/>
</dbReference>
<proteinExistence type="inferred from homology"/>
<evidence type="ECO:0000256" key="13">
    <source>
        <dbReference type="RuleBase" id="RU361166"/>
    </source>
</evidence>
<evidence type="ECO:0000256" key="6">
    <source>
        <dbReference type="ARBA" id="ARBA00022801"/>
    </source>
</evidence>
<dbReference type="InterPro" id="IPR001701">
    <property type="entry name" value="Glyco_hydro_9"/>
</dbReference>
<keyword evidence="9 12" id="KW-0119">Carbohydrate metabolism</keyword>
<dbReference type="InterPro" id="IPR018221">
    <property type="entry name" value="Glyco_hydro_9_His_AS"/>
</dbReference>
<reference evidence="16" key="3">
    <citation type="journal article" date="2017" name="Nature">
        <title>Genome sequence of the progenitor of the wheat D genome Aegilops tauschii.</title>
        <authorList>
            <person name="Luo M.C."/>
            <person name="Gu Y.Q."/>
            <person name="Puiu D."/>
            <person name="Wang H."/>
            <person name="Twardziok S.O."/>
            <person name="Deal K.R."/>
            <person name="Huo N."/>
            <person name="Zhu T."/>
            <person name="Wang L."/>
            <person name="Wang Y."/>
            <person name="McGuire P.E."/>
            <person name="Liu S."/>
            <person name="Long H."/>
            <person name="Ramasamy R.K."/>
            <person name="Rodriguez J.C."/>
            <person name="Van S.L."/>
            <person name="Yuan L."/>
            <person name="Wang Z."/>
            <person name="Xia Z."/>
            <person name="Xiao L."/>
            <person name="Anderson O.D."/>
            <person name="Ouyang S."/>
            <person name="Liang Y."/>
            <person name="Zimin A.V."/>
            <person name="Pertea G."/>
            <person name="Qi P."/>
            <person name="Bennetzen J.L."/>
            <person name="Dai X."/>
            <person name="Dawson M.W."/>
            <person name="Muller H.G."/>
            <person name="Kugler K."/>
            <person name="Rivarola-Duarte L."/>
            <person name="Spannagl M."/>
            <person name="Mayer K.F.X."/>
            <person name="Lu F.H."/>
            <person name="Bevan M.W."/>
            <person name="Leroy P."/>
            <person name="Li P."/>
            <person name="You F.M."/>
            <person name="Sun Q."/>
            <person name="Liu Z."/>
            <person name="Lyons E."/>
            <person name="Wicker T."/>
            <person name="Salzberg S.L."/>
            <person name="Devos K.M."/>
            <person name="Dvorak J."/>
        </authorList>
    </citation>
    <scope>NUCLEOTIDE SEQUENCE [LARGE SCALE GENOMIC DNA]</scope>
    <source>
        <strain evidence="16">cv. AL8/78</strain>
    </source>
</reference>
<dbReference type="Gene3D" id="1.50.10.10">
    <property type="match status" value="1"/>
</dbReference>
<evidence type="ECO:0000313" key="17">
    <source>
        <dbReference type="Proteomes" id="UP000015105"/>
    </source>
</evidence>
<feature type="active site" evidence="12">
    <location>
        <position position="199"/>
    </location>
</feature>
<evidence type="ECO:0000259" key="14">
    <source>
        <dbReference type="Pfam" id="PF00759"/>
    </source>
</evidence>
<sequence length="406" mass="44258">MFNIWHPVLIWSLIRVVRFQDELLWAAAWLFQATDDRRYLDYLANNADAMGGTGWSTAMFSWDIKYAGVQVLAAKILLQGRAGAHAAVLQRYRQKADFFVCASLGKQGYGNVKRTPGGLLYHMQWNNLQYVTSGSFLLAAYSDSLAAARQAAVWCPAGPASPAQIMAFAKSQVDYILGSNPRATSYMVGYGFIYPLEAHHRGASIVSFQSNPSFVACKAGYAIWYPRKGSNPNLLDGAIVGGPDENDNFVDDRNNYQQTEAPTYNNAPFMGVLARLAAGGRLDRSIPDGLDNQTSVAPSLSAAGDQGVHASPIVIEQNATASWTEKGRTYRRYAVTVTNRSLNKTVHELFLGIDKLYGPVTGLDKKRYGHVLQGTAPSVPAGGSVTFEYAHAAPPANVWVTGYKLV</sequence>
<name>A0A453EFR1_AEGTS</name>
<feature type="chain" id="PRO_5018819407" description="Endoglucanase" evidence="13">
    <location>
        <begin position="20"/>
        <end position="406"/>
    </location>
</feature>
<evidence type="ECO:0000256" key="9">
    <source>
        <dbReference type="ARBA" id="ARBA00023277"/>
    </source>
</evidence>
<feature type="domain" description="Glycoside hydrolase family 9" evidence="14">
    <location>
        <begin position="19"/>
        <end position="273"/>
    </location>
</feature>
<dbReference type="AlphaFoldDB" id="A0A453EFR1"/>
<reference evidence="16" key="5">
    <citation type="journal article" date="2021" name="G3 (Bethesda)">
        <title>Aegilops tauschii genome assembly Aet v5.0 features greater sequence contiguity and improved annotation.</title>
        <authorList>
            <person name="Wang L."/>
            <person name="Zhu T."/>
            <person name="Rodriguez J.C."/>
            <person name="Deal K.R."/>
            <person name="Dubcovsky J."/>
            <person name="McGuire P.E."/>
            <person name="Lux T."/>
            <person name="Spannagl M."/>
            <person name="Mayer K.F.X."/>
            <person name="Baldrich P."/>
            <person name="Meyers B.C."/>
            <person name="Huo N."/>
            <person name="Gu Y.Q."/>
            <person name="Zhou H."/>
            <person name="Devos K.M."/>
            <person name="Bennetzen J.L."/>
            <person name="Unver T."/>
            <person name="Budak H."/>
            <person name="Gulick P.J."/>
            <person name="Galiba G."/>
            <person name="Kalapos B."/>
            <person name="Nelson D.R."/>
            <person name="Li P."/>
            <person name="You F.M."/>
            <person name="Luo M.C."/>
            <person name="Dvorak J."/>
        </authorList>
    </citation>
    <scope>NUCLEOTIDE SEQUENCE [LARGE SCALE GENOMIC DNA]</scope>
    <source>
        <strain evidence="16">cv. AL8/78</strain>
    </source>
</reference>
<evidence type="ECO:0000256" key="1">
    <source>
        <dbReference type="ARBA" id="ARBA00000966"/>
    </source>
</evidence>
<evidence type="ECO:0000256" key="7">
    <source>
        <dbReference type="ARBA" id="ARBA00023001"/>
    </source>
</evidence>
<feature type="domain" description="Carbohydrate binding" evidence="15">
    <location>
        <begin position="313"/>
        <end position="390"/>
    </location>
</feature>
<keyword evidence="7 13" id="KW-0136">Cellulose degradation</keyword>
<comment type="subcellular location">
    <subcellularLocation>
        <location evidence="2">Secreted</location>
    </subcellularLocation>
</comment>
<keyword evidence="6 12" id="KW-0378">Hydrolase</keyword>
<evidence type="ECO:0000256" key="12">
    <source>
        <dbReference type="PROSITE-ProRule" id="PRU10059"/>
    </source>
</evidence>
<reference evidence="17" key="1">
    <citation type="journal article" date="2014" name="Science">
        <title>Ancient hybridizations among the ancestral genomes of bread wheat.</title>
        <authorList>
            <consortium name="International Wheat Genome Sequencing Consortium,"/>
            <person name="Marcussen T."/>
            <person name="Sandve S.R."/>
            <person name="Heier L."/>
            <person name="Spannagl M."/>
            <person name="Pfeifer M."/>
            <person name="Jakobsen K.S."/>
            <person name="Wulff B.B."/>
            <person name="Steuernagel B."/>
            <person name="Mayer K.F."/>
            <person name="Olsen O.A."/>
        </authorList>
    </citation>
    <scope>NUCLEOTIDE SEQUENCE [LARGE SCALE GENOMIC DNA]</scope>
    <source>
        <strain evidence="17">cv. AL8/78</strain>
    </source>
</reference>
<evidence type="ECO:0000256" key="8">
    <source>
        <dbReference type="ARBA" id="ARBA00023180"/>
    </source>
</evidence>
<protein>
    <recommendedName>
        <fullName evidence="13">Endoglucanase</fullName>
        <ecNumber evidence="13">3.2.1.4</ecNumber>
    </recommendedName>
</protein>
<reference evidence="16" key="4">
    <citation type="submission" date="2019-03" db="UniProtKB">
        <authorList>
            <consortium name="EnsemblPlants"/>
        </authorList>
    </citation>
    <scope>IDENTIFICATION</scope>
</reference>
<evidence type="ECO:0000256" key="4">
    <source>
        <dbReference type="ARBA" id="ARBA00022525"/>
    </source>
</evidence>
<keyword evidence="5 13" id="KW-0732">Signal</keyword>
<dbReference type="InterPro" id="IPR008928">
    <property type="entry name" value="6-hairpin_glycosidase_sf"/>
</dbReference>
<dbReference type="SUPFAM" id="SSF48208">
    <property type="entry name" value="Six-hairpin glycosidases"/>
    <property type="match status" value="1"/>
</dbReference>
<keyword evidence="10 12" id="KW-0326">Glycosidase</keyword>
<dbReference type="Proteomes" id="UP000015105">
    <property type="component" value="Chromosome 3D"/>
</dbReference>
<dbReference type="GO" id="GO:0005576">
    <property type="term" value="C:extracellular region"/>
    <property type="evidence" value="ECO:0007669"/>
    <property type="project" value="UniProtKB-SubCell"/>
</dbReference>
<keyword evidence="8" id="KW-0325">Glycoprotein</keyword>
<evidence type="ECO:0000256" key="11">
    <source>
        <dbReference type="ARBA" id="ARBA00023326"/>
    </source>
</evidence>
<reference evidence="17" key="2">
    <citation type="journal article" date="2017" name="Nat. Plants">
        <title>The Aegilops tauschii genome reveals multiple impacts of transposons.</title>
        <authorList>
            <person name="Zhao G."/>
            <person name="Zou C."/>
            <person name="Li K."/>
            <person name="Wang K."/>
            <person name="Li T."/>
            <person name="Gao L."/>
            <person name="Zhang X."/>
            <person name="Wang H."/>
            <person name="Yang Z."/>
            <person name="Liu X."/>
            <person name="Jiang W."/>
            <person name="Mao L."/>
            <person name="Kong X."/>
            <person name="Jiao Y."/>
            <person name="Jia J."/>
        </authorList>
    </citation>
    <scope>NUCLEOTIDE SEQUENCE [LARGE SCALE GENOMIC DNA]</scope>
    <source>
        <strain evidence="17">cv. AL8/78</strain>
    </source>
</reference>